<dbReference type="AlphaFoldDB" id="A0A1S2M130"/>
<reference evidence="4 6" key="1">
    <citation type="submission" date="2016-10" db="EMBL/GenBank/DDBJ databases">
        <title>Draft genome sequences of four alkaliphilic bacteria belonging to the Anaerobacillus genus.</title>
        <authorList>
            <person name="Bassil N.M."/>
            <person name="Lloyd J.R."/>
        </authorList>
    </citation>
    <scope>NUCLEOTIDE SEQUENCE [LARGE SCALE GENOMIC DNA]</scope>
    <source>
        <strain evidence="4 6">DSM 22531</strain>
    </source>
</reference>
<dbReference type="InterPro" id="IPR034829">
    <property type="entry name" value="DnaD-like_sf"/>
</dbReference>
<dbReference type="Pfam" id="PF07261">
    <property type="entry name" value="DnaB_2"/>
    <property type="match status" value="1"/>
</dbReference>
<feature type="domain" description="DnaB/C C-terminal" evidence="2">
    <location>
        <begin position="339"/>
        <end position="396"/>
    </location>
</feature>
<dbReference type="InterPro" id="IPR006343">
    <property type="entry name" value="DnaB/C_C"/>
</dbReference>
<gene>
    <name evidence="5" type="ORF">BKP45_11925</name>
    <name evidence="4" type="ORF">BKP45_17640</name>
</gene>
<dbReference type="Gene3D" id="1.10.10.630">
    <property type="entry name" value="DnaD domain-like"/>
    <property type="match status" value="1"/>
</dbReference>
<dbReference type="EMBL" id="MLQS01000017">
    <property type="protein sequence ID" value="OIJ19763.1"/>
    <property type="molecule type" value="Genomic_DNA"/>
</dbReference>
<comment type="similarity">
    <text evidence="1">Belongs to the DnaB/DnaD family.</text>
</comment>
<evidence type="ECO:0000259" key="3">
    <source>
        <dbReference type="Pfam" id="PF25888"/>
    </source>
</evidence>
<evidence type="ECO:0000313" key="5">
    <source>
        <dbReference type="EMBL" id="OIJ19763.1"/>
    </source>
</evidence>
<dbReference type="OrthoDB" id="2082007at2"/>
<name>A0A1S2M130_9BACI</name>
<dbReference type="RefSeq" id="WP_071389897.1">
    <property type="nucleotide sequence ID" value="NZ_MLQS01000017.1"/>
</dbReference>
<sequence length="481" mass="56171">MTLHWMHLLPVDRYVVRMNCFINEADKKIITLLYQPLIGAVAHSIYFALLSELENDQYTSTETTHKTLMTMLGIPLDKIYEERKKLEAIGLLNVYKKKQDDDITYLYELQKPFSPLEFFKDDVLSVYLYNRVGKHRYLQLRERFTLDKINHEVFEEVTHSFSDVFTSLHHSEISSQQGELAASLTLVEEKEIITNDKGESSYTILEEAFDFSLLLAHLSNLINPTKLLTNKVKYTIVRLAFVYRIDPLEMSKIVQDSLTQNDTVDLDELRVKVKNWYRFTHESEPPALGLRVHPEKFRIMAGKAPTSEEEEMILHYETVSPLTLLESKSTDGARVPLTDMKIVEALILDYKLLPGVVNVLIDYILEINNMKLIKSYVEKIAGQWARKNIKTVKEAMDLAKEEYINREKLEKGENEVAVTKEKQTTKRQNNNRYVKKDRLPKWLIEEKKEKNLVEDGDISKMKEELETKFKQLKLQRNRGDS</sequence>
<dbReference type="Pfam" id="PF25888">
    <property type="entry name" value="WHD_DnaB"/>
    <property type="match status" value="1"/>
</dbReference>
<protein>
    <submittedName>
        <fullName evidence="4">Uncharacterized protein</fullName>
    </submittedName>
</protein>
<accession>A0A1S2M130</accession>
<evidence type="ECO:0000256" key="1">
    <source>
        <dbReference type="ARBA" id="ARBA00093462"/>
    </source>
</evidence>
<feature type="domain" description="Replicative helicase loading/DNA remodeling protein DnaB N-terminal winged helix" evidence="3">
    <location>
        <begin position="10"/>
        <end position="269"/>
    </location>
</feature>
<evidence type="ECO:0000313" key="6">
    <source>
        <dbReference type="Proteomes" id="UP000180057"/>
    </source>
</evidence>
<evidence type="ECO:0000259" key="2">
    <source>
        <dbReference type="Pfam" id="PF07261"/>
    </source>
</evidence>
<organism evidence="4 6">
    <name type="scientific">Anaerobacillus alkalidiazotrophicus</name>
    <dbReference type="NCBI Taxonomy" id="472963"/>
    <lineage>
        <taxon>Bacteria</taxon>
        <taxon>Bacillati</taxon>
        <taxon>Bacillota</taxon>
        <taxon>Bacilli</taxon>
        <taxon>Bacillales</taxon>
        <taxon>Bacillaceae</taxon>
        <taxon>Anaerobacillus</taxon>
    </lineage>
</organism>
<dbReference type="Proteomes" id="UP000180057">
    <property type="component" value="Unassembled WGS sequence"/>
</dbReference>
<dbReference type="InterPro" id="IPR058660">
    <property type="entry name" value="WHD_DnaB"/>
</dbReference>
<comment type="caution">
    <text evidence="4">The sequence shown here is derived from an EMBL/GenBank/DDBJ whole genome shotgun (WGS) entry which is preliminary data.</text>
</comment>
<proteinExistence type="inferred from homology"/>
<keyword evidence="6" id="KW-1185">Reference proteome</keyword>
<dbReference type="STRING" id="472963.BKP45_11925"/>
<evidence type="ECO:0000313" key="4">
    <source>
        <dbReference type="EMBL" id="OIJ18284.1"/>
    </source>
</evidence>
<dbReference type="EMBL" id="MLQS01000030">
    <property type="protein sequence ID" value="OIJ18284.1"/>
    <property type="molecule type" value="Genomic_DNA"/>
</dbReference>